<protein>
    <recommendedName>
        <fullName evidence="10">4-hydroxy-4-methyl-2-oxoglutarate aldolase</fullName>
        <shortName evidence="10">HMG aldolase</shortName>
        <ecNumber evidence="10">4.1.1.112</ecNumber>
        <ecNumber evidence="10">4.1.3.17</ecNumber>
    </recommendedName>
    <alternativeName>
        <fullName evidence="10">Oxaloacetate decarboxylase</fullName>
    </alternativeName>
</protein>
<keyword evidence="12" id="KW-1185">Reference proteome</keyword>
<dbReference type="GO" id="GO:0046872">
    <property type="term" value="F:metal ion binding"/>
    <property type="evidence" value="ECO:0007669"/>
    <property type="project" value="UniProtKB-KW"/>
</dbReference>
<comment type="similarity">
    <text evidence="3 10">Belongs to the class II aldolase/RraA-like family.</text>
</comment>
<dbReference type="PANTHER" id="PTHR33254:SF4">
    <property type="entry name" value="4-HYDROXY-4-METHYL-2-OXOGLUTARATE ALDOLASE 3-RELATED"/>
    <property type="match status" value="1"/>
</dbReference>
<feature type="binding site" evidence="9">
    <location>
        <begin position="80"/>
        <end position="83"/>
    </location>
    <ligand>
        <name>substrate</name>
    </ligand>
</feature>
<dbReference type="AlphaFoldDB" id="A0A512BXB4"/>
<evidence type="ECO:0000256" key="5">
    <source>
        <dbReference type="ARBA" id="ARBA00022723"/>
    </source>
</evidence>
<dbReference type="EMBL" id="BJYU01000068">
    <property type="protein sequence ID" value="GEO16596.1"/>
    <property type="molecule type" value="Genomic_DNA"/>
</dbReference>
<comment type="cofactor">
    <cofactor evidence="9">
        <name>Mg(2+)</name>
        <dbReference type="ChEBI" id="CHEBI:18420"/>
    </cofactor>
</comment>
<dbReference type="CDD" id="cd16841">
    <property type="entry name" value="RraA_family"/>
    <property type="match status" value="1"/>
</dbReference>
<dbReference type="NCBIfam" id="NF006875">
    <property type="entry name" value="PRK09372.1"/>
    <property type="match status" value="1"/>
</dbReference>
<dbReference type="OrthoDB" id="9812532at2"/>
<feature type="binding site" evidence="9">
    <location>
        <position position="102"/>
    </location>
    <ligand>
        <name>substrate</name>
    </ligand>
</feature>
<dbReference type="InterPro" id="IPR036704">
    <property type="entry name" value="RraA/RraA-like_sf"/>
</dbReference>
<dbReference type="EC" id="4.1.3.17" evidence="10"/>
<dbReference type="GO" id="GO:0047443">
    <property type="term" value="F:4-hydroxy-4-methyl-2-oxoglutarate aldolase activity"/>
    <property type="evidence" value="ECO:0007669"/>
    <property type="project" value="UniProtKB-EC"/>
</dbReference>
<evidence type="ECO:0000256" key="3">
    <source>
        <dbReference type="ARBA" id="ARBA00008621"/>
    </source>
</evidence>
<evidence type="ECO:0000256" key="1">
    <source>
        <dbReference type="ARBA" id="ARBA00001342"/>
    </source>
</evidence>
<dbReference type="Pfam" id="PF03737">
    <property type="entry name" value="RraA-like"/>
    <property type="match status" value="1"/>
</dbReference>
<comment type="catalytic activity">
    <reaction evidence="1 10">
        <text>4-hydroxy-4-methyl-2-oxoglutarate = 2 pyruvate</text>
        <dbReference type="Rhea" id="RHEA:22748"/>
        <dbReference type="ChEBI" id="CHEBI:15361"/>
        <dbReference type="ChEBI" id="CHEBI:58276"/>
        <dbReference type="EC" id="4.1.3.17"/>
    </reaction>
</comment>
<comment type="catalytic activity">
    <reaction evidence="8 10">
        <text>oxaloacetate + H(+) = pyruvate + CO2</text>
        <dbReference type="Rhea" id="RHEA:15641"/>
        <dbReference type="ChEBI" id="CHEBI:15361"/>
        <dbReference type="ChEBI" id="CHEBI:15378"/>
        <dbReference type="ChEBI" id="CHEBI:16452"/>
        <dbReference type="ChEBI" id="CHEBI:16526"/>
        <dbReference type="EC" id="4.1.1.112"/>
    </reaction>
</comment>
<comment type="caution">
    <text evidence="11">The sequence shown here is derived from an EMBL/GenBank/DDBJ whole genome shotgun (WGS) entry which is preliminary data.</text>
</comment>
<dbReference type="GO" id="GO:0008428">
    <property type="term" value="F:ribonuclease inhibitor activity"/>
    <property type="evidence" value="ECO:0007669"/>
    <property type="project" value="InterPro"/>
</dbReference>
<name>A0A512BXB4_9HYPH</name>
<evidence type="ECO:0000313" key="12">
    <source>
        <dbReference type="Proteomes" id="UP000321085"/>
    </source>
</evidence>
<reference evidence="11 12" key="1">
    <citation type="submission" date="2019-07" db="EMBL/GenBank/DDBJ databases">
        <title>Whole genome shotgun sequence of Microvirga aerophila NBRC 106136.</title>
        <authorList>
            <person name="Hosoyama A."/>
            <person name="Uohara A."/>
            <person name="Ohji S."/>
            <person name="Ichikawa N."/>
        </authorList>
    </citation>
    <scope>NUCLEOTIDE SEQUENCE [LARGE SCALE GENOMIC DNA]</scope>
    <source>
        <strain evidence="11 12">NBRC 106136</strain>
    </source>
</reference>
<gene>
    <name evidence="11" type="ORF">MAE02_42920</name>
</gene>
<keyword evidence="9" id="KW-0460">Magnesium</keyword>
<evidence type="ECO:0000256" key="7">
    <source>
        <dbReference type="ARBA" id="ARBA00025046"/>
    </source>
</evidence>
<evidence type="ECO:0000256" key="2">
    <source>
        <dbReference type="ARBA" id="ARBA00001968"/>
    </source>
</evidence>
<comment type="cofactor">
    <cofactor evidence="2 10">
        <name>a divalent metal cation</name>
        <dbReference type="ChEBI" id="CHEBI:60240"/>
    </cofactor>
</comment>
<dbReference type="InterPro" id="IPR005493">
    <property type="entry name" value="RraA/RraA-like"/>
</dbReference>
<dbReference type="SUPFAM" id="SSF89562">
    <property type="entry name" value="RraA-like"/>
    <property type="match status" value="1"/>
</dbReference>
<dbReference type="PANTHER" id="PTHR33254">
    <property type="entry name" value="4-HYDROXY-4-METHYL-2-OXOGLUTARATE ALDOLASE 3-RELATED"/>
    <property type="match status" value="1"/>
</dbReference>
<dbReference type="GO" id="GO:0008948">
    <property type="term" value="F:oxaloacetate decarboxylase activity"/>
    <property type="evidence" value="ECO:0007669"/>
    <property type="project" value="UniProtKB-EC"/>
</dbReference>
<comment type="function">
    <text evidence="7 10">Catalyzes the aldol cleavage of 4-hydroxy-4-methyl-2-oxoglutarate (HMG) into 2 molecules of pyruvate. Also contains a secondary oxaloacetate (OAA) decarboxylase activity due to the common pyruvate enolate transition state formed following C-C bond cleavage in the retro-aldol and decarboxylation reactions.</text>
</comment>
<feature type="binding site" evidence="9">
    <location>
        <position position="103"/>
    </location>
    <ligand>
        <name>Mg(2+)</name>
        <dbReference type="ChEBI" id="CHEBI:18420"/>
    </ligand>
</feature>
<keyword evidence="5 9" id="KW-0479">Metal-binding</keyword>
<proteinExistence type="inferred from homology"/>
<comment type="subunit">
    <text evidence="4 10">Homotrimer.</text>
</comment>
<evidence type="ECO:0000256" key="6">
    <source>
        <dbReference type="ARBA" id="ARBA00023239"/>
    </source>
</evidence>
<evidence type="ECO:0000256" key="8">
    <source>
        <dbReference type="ARBA" id="ARBA00047973"/>
    </source>
</evidence>
<evidence type="ECO:0000313" key="11">
    <source>
        <dbReference type="EMBL" id="GEO16596.1"/>
    </source>
</evidence>
<organism evidence="11 12">
    <name type="scientific">Microvirga aerophila</name>
    <dbReference type="NCBI Taxonomy" id="670291"/>
    <lineage>
        <taxon>Bacteria</taxon>
        <taxon>Pseudomonadati</taxon>
        <taxon>Pseudomonadota</taxon>
        <taxon>Alphaproteobacteria</taxon>
        <taxon>Hyphomicrobiales</taxon>
        <taxon>Methylobacteriaceae</taxon>
        <taxon>Microvirga</taxon>
    </lineage>
</organism>
<dbReference type="Gene3D" id="3.50.30.40">
    <property type="entry name" value="Ribonuclease E inhibitor RraA/RraA-like"/>
    <property type="match status" value="1"/>
</dbReference>
<dbReference type="EC" id="4.1.1.112" evidence="10"/>
<dbReference type="GO" id="GO:0051252">
    <property type="term" value="P:regulation of RNA metabolic process"/>
    <property type="evidence" value="ECO:0007669"/>
    <property type="project" value="InterPro"/>
</dbReference>
<sequence>MVHTVSGFKTADLCDEFGEELEVCLTQFRTFGGHKSFSGEIQTVSTFEDVGLVKQCLEQPGRGRVLAVDGGGSIRVALIGDRLATKAIENGWSGVVVFGAVRDTEALAIMDLGVMALGVVPARGSFNGTGAIGTSFQAGGVGFAPGQFVYCDADGVVVSSRRLHDL</sequence>
<accession>A0A512BXB4</accession>
<evidence type="ECO:0000256" key="10">
    <source>
        <dbReference type="RuleBase" id="RU004338"/>
    </source>
</evidence>
<keyword evidence="6 10" id="KW-0456">Lyase</keyword>
<dbReference type="NCBIfam" id="TIGR01935">
    <property type="entry name" value="NOT-MenG"/>
    <property type="match status" value="1"/>
</dbReference>
<dbReference type="InterPro" id="IPR010203">
    <property type="entry name" value="RraA"/>
</dbReference>
<evidence type="ECO:0000256" key="9">
    <source>
        <dbReference type="PIRSR" id="PIRSR605493-1"/>
    </source>
</evidence>
<evidence type="ECO:0000256" key="4">
    <source>
        <dbReference type="ARBA" id="ARBA00011233"/>
    </source>
</evidence>
<dbReference type="Proteomes" id="UP000321085">
    <property type="component" value="Unassembled WGS sequence"/>
</dbReference>